<sequence>MDRTYQVISMTLDEVSSLRRESFRYGNFTCFDFVAGTIRQRGVAIPRRHDIRPGMRLTVVLSDPLDWESVEAWRFDDTGRVVMSISPLASLIALCLLCAATVGLLWWLFFGGQGATRLTAGSGILAFGVVSLAGGMYFAWRNSLAVMRLLAQTPPQRSGTPSGLSADV</sequence>
<dbReference type="EMBL" id="NCTK01000001">
    <property type="protein sequence ID" value="OYQ13125.1"/>
    <property type="molecule type" value="Genomic_DNA"/>
</dbReference>
<dbReference type="AlphaFoldDB" id="A0AAP7ZM36"/>
<evidence type="ECO:0000313" key="2">
    <source>
        <dbReference type="EMBL" id="OYQ13125.1"/>
    </source>
</evidence>
<feature type="transmembrane region" description="Helical" evidence="1">
    <location>
        <begin position="88"/>
        <end position="109"/>
    </location>
</feature>
<organism evidence="2 3">
    <name type="scientific">Ralstonia solanacearum K60</name>
    <dbReference type="NCBI Taxonomy" id="1091042"/>
    <lineage>
        <taxon>Bacteria</taxon>
        <taxon>Pseudomonadati</taxon>
        <taxon>Pseudomonadota</taxon>
        <taxon>Betaproteobacteria</taxon>
        <taxon>Burkholderiales</taxon>
        <taxon>Burkholderiaceae</taxon>
        <taxon>Ralstonia</taxon>
        <taxon>Ralstonia solanacearum species complex</taxon>
    </lineage>
</organism>
<accession>A0AAP7ZM36</accession>
<comment type="caution">
    <text evidence="2">The sequence shown here is derived from an EMBL/GenBank/DDBJ whole genome shotgun (WGS) entry which is preliminary data.</text>
</comment>
<proteinExistence type="predicted"/>
<keyword evidence="1" id="KW-1133">Transmembrane helix</keyword>
<name>A0AAP7ZM36_RALSL</name>
<feature type="transmembrane region" description="Helical" evidence="1">
    <location>
        <begin position="121"/>
        <end position="140"/>
    </location>
</feature>
<evidence type="ECO:0008006" key="4">
    <source>
        <dbReference type="Google" id="ProtNLM"/>
    </source>
</evidence>
<dbReference type="Proteomes" id="UP000216164">
    <property type="component" value="Unassembled WGS sequence"/>
</dbReference>
<keyword evidence="1" id="KW-0812">Transmembrane</keyword>
<protein>
    <recommendedName>
        <fullName evidence="4">Transmembrane protein</fullName>
    </recommendedName>
</protein>
<keyword evidence="1" id="KW-0472">Membrane</keyword>
<dbReference type="RefSeq" id="WP_003270155.1">
    <property type="nucleotide sequence ID" value="NZ_NCTK01000001.1"/>
</dbReference>
<evidence type="ECO:0000256" key="1">
    <source>
        <dbReference type="SAM" id="Phobius"/>
    </source>
</evidence>
<reference evidence="2 3" key="1">
    <citation type="submission" date="2017-04" db="EMBL/GenBank/DDBJ databases">
        <title>Genome Announcement: Closed genomes of Ralstonia solanacearum strains K60, UW551, and UW700.</title>
        <authorList>
            <person name="Hayes M."/>
            <person name="Macintyre A.M."/>
            <person name="Allen C."/>
        </authorList>
    </citation>
    <scope>NUCLEOTIDE SEQUENCE [LARGE SCALE GENOMIC DNA]</scope>
    <source>
        <strain evidence="2 3">UW25</strain>
    </source>
</reference>
<gene>
    <name evidence="2" type="ORF">B7R77_07565</name>
</gene>
<evidence type="ECO:0000313" key="3">
    <source>
        <dbReference type="Proteomes" id="UP000216164"/>
    </source>
</evidence>